<dbReference type="CDD" id="cd00637">
    <property type="entry name" value="7tm_classA_rhodopsin-like"/>
    <property type="match status" value="2"/>
</dbReference>
<evidence type="ECO:0000256" key="3">
    <source>
        <dbReference type="ARBA" id="ARBA00022692"/>
    </source>
</evidence>
<dbReference type="Pfam" id="PF00001">
    <property type="entry name" value="7tm_1"/>
    <property type="match status" value="2"/>
</dbReference>
<sequence>MADTNTDSGTSSHKIVENSNKDVYTIFGVIFIVMGLLASLGNTVILYVVKRDPLKCLNKPTNVFNIALTITHVLVGMIVSPFTGILSILRGHNPENPLPSAVIHLEAFMQDFIIGTATLCLCAISTERCTAVLHPHLNKRWFTLQRAKIVSVTAAVTCFGFCSLLFLDISKTLFYMIYLHVFIILPVCGILISCTARLRNFKKQARVSVINSGLPVAQIFASESRKRNSQMVYKLLVTLFSVLLPVLLSLFLFYAVKFMEVTVFNPVLILRRIAEYSRSIRHILRQIRDPLKCFRRPFAVLITGLAITDFTVGAIGDTTSAKNEFYCAKNQDRQNSFDYVMDYFIDNSATVLVVALSVDRLTAVAFPFFYRYSVKNFHSIIMVISIWLYCLVFSLLQLTDIPEEIYDSIDVHLHVTFALSSTAVVNCVIYLIIRKRRKLFPEEEIPGRKAEQHRRNLQREKEFSFTTFLILLVLVLTQIPYLVLTKIESNCESCLESSWFFVTKKFSDFLLCVSSIANPFLYGWRVKQFRNSFMTIFCRSRLHQNDMEMSQTAAQENEGTRKSHT</sequence>
<keyword evidence="6 11" id="KW-0472">Membrane</keyword>
<feature type="transmembrane region" description="Helical" evidence="11">
    <location>
        <begin position="147"/>
        <end position="167"/>
    </location>
</feature>
<feature type="transmembrane region" description="Helical" evidence="11">
    <location>
        <begin position="506"/>
        <end position="524"/>
    </location>
</feature>
<evidence type="ECO:0000313" key="13">
    <source>
        <dbReference type="EMBL" id="RMX58736.1"/>
    </source>
</evidence>
<dbReference type="Proteomes" id="UP000275408">
    <property type="component" value="Unassembled WGS sequence"/>
</dbReference>
<proteinExistence type="inferred from homology"/>
<dbReference type="PANTHER" id="PTHR24246:SF27">
    <property type="entry name" value="ADENOSINE RECEPTOR, ISOFORM A"/>
    <property type="match status" value="1"/>
</dbReference>
<evidence type="ECO:0000256" key="11">
    <source>
        <dbReference type="SAM" id="Phobius"/>
    </source>
</evidence>
<dbReference type="InterPro" id="IPR000276">
    <property type="entry name" value="GPCR_Rhodpsn"/>
</dbReference>
<accession>A0A3M6UYF4</accession>
<evidence type="ECO:0000256" key="9">
    <source>
        <dbReference type="ARBA" id="ARBA00023224"/>
    </source>
</evidence>
<evidence type="ECO:0000256" key="2">
    <source>
        <dbReference type="ARBA" id="ARBA00022475"/>
    </source>
</evidence>
<dbReference type="EMBL" id="RCHS01000457">
    <property type="protein sequence ID" value="RMX58736.1"/>
    <property type="molecule type" value="Genomic_DNA"/>
</dbReference>
<dbReference type="GO" id="GO:0005886">
    <property type="term" value="C:plasma membrane"/>
    <property type="evidence" value="ECO:0007669"/>
    <property type="project" value="UniProtKB-SubCell"/>
</dbReference>
<dbReference type="PROSITE" id="PS00237">
    <property type="entry name" value="G_PROTEIN_RECEP_F1_1"/>
    <property type="match status" value="1"/>
</dbReference>
<evidence type="ECO:0000256" key="1">
    <source>
        <dbReference type="ARBA" id="ARBA00004651"/>
    </source>
</evidence>
<dbReference type="GO" id="GO:0004930">
    <property type="term" value="F:G protein-coupled receptor activity"/>
    <property type="evidence" value="ECO:0007669"/>
    <property type="project" value="UniProtKB-KW"/>
</dbReference>
<gene>
    <name evidence="13" type="ORF">pdam_00010817</name>
</gene>
<keyword evidence="2" id="KW-1003">Cell membrane</keyword>
<keyword evidence="14" id="KW-1185">Reference proteome</keyword>
<keyword evidence="3 10" id="KW-0812">Transmembrane</keyword>
<feature type="transmembrane region" description="Helical" evidence="11">
    <location>
        <begin position="23"/>
        <end position="49"/>
    </location>
</feature>
<evidence type="ECO:0000259" key="12">
    <source>
        <dbReference type="PROSITE" id="PS50262"/>
    </source>
</evidence>
<protein>
    <recommendedName>
        <fullName evidence="12">G-protein coupled receptors family 1 profile domain-containing protein</fullName>
    </recommendedName>
</protein>
<dbReference type="Gene3D" id="1.20.1070.10">
    <property type="entry name" value="Rhodopsin 7-helix transmembrane proteins"/>
    <property type="match status" value="2"/>
</dbReference>
<evidence type="ECO:0000256" key="7">
    <source>
        <dbReference type="ARBA" id="ARBA00023170"/>
    </source>
</evidence>
<evidence type="ECO:0000256" key="6">
    <source>
        <dbReference type="ARBA" id="ARBA00023136"/>
    </source>
</evidence>
<evidence type="ECO:0000256" key="8">
    <source>
        <dbReference type="ARBA" id="ARBA00023180"/>
    </source>
</evidence>
<feature type="domain" description="G-protein coupled receptors family 1 profile" evidence="12">
    <location>
        <begin position="41"/>
        <end position="522"/>
    </location>
</feature>
<feature type="transmembrane region" description="Helical" evidence="11">
    <location>
        <begin position="463"/>
        <end position="483"/>
    </location>
</feature>
<dbReference type="InterPro" id="IPR017452">
    <property type="entry name" value="GPCR_Rhodpsn_7TM"/>
</dbReference>
<comment type="caution">
    <text evidence="13">The sequence shown here is derived from an EMBL/GenBank/DDBJ whole genome shotgun (WGS) entry which is preliminary data.</text>
</comment>
<feature type="transmembrane region" description="Helical" evidence="11">
    <location>
        <begin position="235"/>
        <end position="256"/>
    </location>
</feature>
<dbReference type="PROSITE" id="PS50262">
    <property type="entry name" value="G_PROTEIN_RECEP_F1_2"/>
    <property type="match status" value="1"/>
</dbReference>
<keyword evidence="9 10" id="KW-0807">Transducer</keyword>
<reference evidence="13 14" key="1">
    <citation type="journal article" date="2018" name="Sci. Rep.">
        <title>Comparative analysis of the Pocillopora damicornis genome highlights role of immune system in coral evolution.</title>
        <authorList>
            <person name="Cunning R."/>
            <person name="Bay R.A."/>
            <person name="Gillette P."/>
            <person name="Baker A.C."/>
            <person name="Traylor-Knowles N."/>
        </authorList>
    </citation>
    <scope>NUCLEOTIDE SEQUENCE [LARGE SCALE GENOMIC DNA]</scope>
    <source>
        <strain evidence="13">RSMAS</strain>
        <tissue evidence="13">Whole animal</tissue>
    </source>
</reference>
<comment type="similarity">
    <text evidence="10">Belongs to the G-protein coupled receptor 1 family.</text>
</comment>
<evidence type="ECO:0000256" key="10">
    <source>
        <dbReference type="RuleBase" id="RU000688"/>
    </source>
</evidence>
<keyword evidence="8" id="KW-0325">Glycoprotein</keyword>
<comment type="subcellular location">
    <subcellularLocation>
        <location evidence="1">Cell membrane</location>
        <topology evidence="1">Multi-pass membrane protein</topology>
    </subcellularLocation>
</comment>
<keyword evidence="4 11" id="KW-1133">Transmembrane helix</keyword>
<dbReference type="PRINTS" id="PR00237">
    <property type="entry name" value="GPCRRHODOPSN"/>
</dbReference>
<feature type="transmembrane region" description="Helical" evidence="11">
    <location>
        <begin position="173"/>
        <end position="196"/>
    </location>
</feature>
<feature type="transmembrane region" description="Helical" evidence="11">
    <location>
        <begin position="108"/>
        <end position="126"/>
    </location>
</feature>
<dbReference type="OrthoDB" id="5959154at2759"/>
<feature type="transmembrane region" description="Helical" evidence="11">
    <location>
        <begin position="349"/>
        <end position="370"/>
    </location>
</feature>
<evidence type="ECO:0000313" key="14">
    <source>
        <dbReference type="Proteomes" id="UP000275408"/>
    </source>
</evidence>
<keyword evidence="7 10" id="KW-0675">Receptor</keyword>
<evidence type="ECO:0000256" key="4">
    <source>
        <dbReference type="ARBA" id="ARBA00022989"/>
    </source>
</evidence>
<evidence type="ECO:0000256" key="5">
    <source>
        <dbReference type="ARBA" id="ARBA00023040"/>
    </source>
</evidence>
<organism evidence="13 14">
    <name type="scientific">Pocillopora damicornis</name>
    <name type="common">Cauliflower coral</name>
    <name type="synonym">Millepora damicornis</name>
    <dbReference type="NCBI Taxonomy" id="46731"/>
    <lineage>
        <taxon>Eukaryota</taxon>
        <taxon>Metazoa</taxon>
        <taxon>Cnidaria</taxon>
        <taxon>Anthozoa</taxon>
        <taxon>Hexacorallia</taxon>
        <taxon>Scleractinia</taxon>
        <taxon>Astrocoeniina</taxon>
        <taxon>Pocilloporidae</taxon>
        <taxon>Pocillopora</taxon>
    </lineage>
</organism>
<dbReference type="SUPFAM" id="SSF81321">
    <property type="entry name" value="Family A G protein-coupled receptor-like"/>
    <property type="match status" value="2"/>
</dbReference>
<feature type="transmembrane region" description="Helical" evidence="11">
    <location>
        <begin position="377"/>
        <end position="399"/>
    </location>
</feature>
<name>A0A3M6UYF4_POCDA</name>
<dbReference type="PANTHER" id="PTHR24246">
    <property type="entry name" value="OLFACTORY RECEPTOR AND ADENOSINE RECEPTOR"/>
    <property type="match status" value="1"/>
</dbReference>
<feature type="transmembrane region" description="Helical" evidence="11">
    <location>
        <begin position="61"/>
        <end position="88"/>
    </location>
</feature>
<feature type="transmembrane region" description="Helical" evidence="11">
    <location>
        <begin position="411"/>
        <end position="433"/>
    </location>
</feature>
<dbReference type="AlphaFoldDB" id="A0A3M6UYF4"/>
<keyword evidence="5 10" id="KW-0297">G-protein coupled receptor</keyword>